<feature type="non-terminal residue" evidence="1">
    <location>
        <position position="67"/>
    </location>
</feature>
<name>A0A699XKE0_TANCI</name>
<gene>
    <name evidence="1" type="ORF">Tci_930457</name>
</gene>
<reference evidence="1" key="1">
    <citation type="journal article" date="2019" name="Sci. Rep.">
        <title>Draft genome of Tanacetum cinerariifolium, the natural source of mosquito coil.</title>
        <authorList>
            <person name="Yamashiro T."/>
            <person name="Shiraishi A."/>
            <person name="Satake H."/>
            <person name="Nakayama K."/>
        </authorList>
    </citation>
    <scope>NUCLEOTIDE SEQUENCE</scope>
</reference>
<proteinExistence type="predicted"/>
<protein>
    <submittedName>
        <fullName evidence="1">Uncharacterized protein</fullName>
    </submittedName>
</protein>
<dbReference type="AlphaFoldDB" id="A0A699XKE0"/>
<comment type="caution">
    <text evidence="1">The sequence shown here is derived from an EMBL/GenBank/DDBJ whole genome shotgun (WGS) entry which is preliminary data.</text>
</comment>
<sequence length="67" mass="7125">VWTEGTDKTRKILEIWRKNSTFATHVLDEVEGLVKAFEGAGAKRLLPGLERLVSASGQTAAVNGGSG</sequence>
<evidence type="ECO:0000313" key="1">
    <source>
        <dbReference type="EMBL" id="GFD58488.1"/>
    </source>
</evidence>
<accession>A0A699XKE0</accession>
<organism evidence="1">
    <name type="scientific">Tanacetum cinerariifolium</name>
    <name type="common">Dalmatian daisy</name>
    <name type="synonym">Chrysanthemum cinerariifolium</name>
    <dbReference type="NCBI Taxonomy" id="118510"/>
    <lineage>
        <taxon>Eukaryota</taxon>
        <taxon>Viridiplantae</taxon>
        <taxon>Streptophyta</taxon>
        <taxon>Embryophyta</taxon>
        <taxon>Tracheophyta</taxon>
        <taxon>Spermatophyta</taxon>
        <taxon>Magnoliopsida</taxon>
        <taxon>eudicotyledons</taxon>
        <taxon>Gunneridae</taxon>
        <taxon>Pentapetalae</taxon>
        <taxon>asterids</taxon>
        <taxon>campanulids</taxon>
        <taxon>Asterales</taxon>
        <taxon>Asteraceae</taxon>
        <taxon>Asteroideae</taxon>
        <taxon>Anthemideae</taxon>
        <taxon>Anthemidinae</taxon>
        <taxon>Tanacetum</taxon>
    </lineage>
</organism>
<dbReference type="EMBL" id="BKCJ011853587">
    <property type="protein sequence ID" value="GFD58488.1"/>
    <property type="molecule type" value="Genomic_DNA"/>
</dbReference>
<dbReference type="Gene3D" id="1.25.40.90">
    <property type="match status" value="1"/>
</dbReference>
<dbReference type="InterPro" id="IPR008942">
    <property type="entry name" value="ENTH_VHS"/>
</dbReference>
<feature type="non-terminal residue" evidence="1">
    <location>
        <position position="1"/>
    </location>
</feature>